<proteinExistence type="predicted"/>
<evidence type="ECO:0000313" key="1">
    <source>
        <dbReference type="EMBL" id="ADG19777.1"/>
    </source>
</evidence>
<reference evidence="2" key="1">
    <citation type="submission" date="2010-04" db="EMBL/GenBank/DDBJ databases">
        <title>Complete sequence of chromosome 3 of Burkholderia sp. CCGE1002.</title>
        <authorList>
            <consortium name="US DOE Joint Genome Institute"/>
            <person name="Lucas S."/>
            <person name="Copeland A."/>
            <person name="Lapidus A."/>
            <person name="Cheng J.-F."/>
            <person name="Bruce D."/>
            <person name="Goodwin L."/>
            <person name="Pitluck S."/>
            <person name="Chertkov O."/>
            <person name="Detter J.C."/>
            <person name="Han C."/>
            <person name="Tapia R."/>
            <person name="Land M."/>
            <person name="Hauser L."/>
            <person name="Kyrpides N."/>
            <person name="Ovchinnikova G."/>
            <person name="Martinez-Romero E."/>
            <person name="Hernandez M.A.R."/>
            <person name="Tiedje J.M."/>
            <person name="Woyke T."/>
        </authorList>
    </citation>
    <scope>NUCLEOTIDE SEQUENCE [LARGE SCALE GENOMIC DNA]</scope>
    <source>
        <strain evidence="2">CCGE1002</strain>
    </source>
</reference>
<accession>D5WKN1</accession>
<gene>
    <name evidence="1" type="ordered locus">BC1002_5897</name>
</gene>
<dbReference type="KEGG" id="bge:BC1002_5897"/>
<organism evidence="1 2">
    <name type="scientific">Paraburkholderia atlantica</name>
    <dbReference type="NCBI Taxonomy" id="2654982"/>
    <lineage>
        <taxon>Bacteria</taxon>
        <taxon>Pseudomonadati</taxon>
        <taxon>Pseudomonadota</taxon>
        <taxon>Betaproteobacteria</taxon>
        <taxon>Burkholderiales</taxon>
        <taxon>Burkholderiaceae</taxon>
        <taxon>Paraburkholderia</taxon>
    </lineage>
</organism>
<dbReference type="Proteomes" id="UP000002190">
    <property type="component" value="Chromosome 3"/>
</dbReference>
<reference evidence="1 2" key="2">
    <citation type="journal article" date="2012" name="J. Bacteriol.">
        <title>Genome Sequences of Burkholderia sp. Strains CCGE1002 and H160, Isolated from Legume Nodules in Mexico and Brazil.</title>
        <authorList>
            <person name="Ormeno-Orrillo E."/>
            <person name="Rogel M.A."/>
            <person name="Chueire L.M."/>
            <person name="Tiedje J.M."/>
            <person name="Martinez-Romero E."/>
            <person name="Hungria M."/>
        </authorList>
    </citation>
    <scope>NUCLEOTIDE SEQUENCE [LARGE SCALE GENOMIC DNA]</scope>
    <source>
        <strain evidence="1 2">CCGE1002</strain>
    </source>
</reference>
<evidence type="ECO:0000313" key="2">
    <source>
        <dbReference type="Proteomes" id="UP000002190"/>
    </source>
</evidence>
<protein>
    <submittedName>
        <fullName evidence="1">Uncharacterized protein</fullName>
    </submittedName>
</protein>
<sequence>MNSSAMTSADREQEYLDASESYITAIKPTAQQTATFCAATAQMLADDLGGRVEISLPEGIHIVRMPNTKQYGS</sequence>
<dbReference type="RefSeq" id="WP_013093567.1">
    <property type="nucleotide sequence ID" value="NC_014119.1"/>
</dbReference>
<dbReference type="EMBL" id="CP002015">
    <property type="protein sequence ID" value="ADG19777.1"/>
    <property type="molecule type" value="Genomic_DNA"/>
</dbReference>
<dbReference type="AlphaFoldDB" id="D5WKN1"/>
<accession>A0A6I1PTR1</accession>
<name>D5WKN1_PARAM</name>
<dbReference type="GeneID" id="301097021"/>
<dbReference type="HOGENOM" id="CLU_2697584_0_0_4"/>